<dbReference type="Pfam" id="PF07995">
    <property type="entry name" value="GSDH"/>
    <property type="match status" value="1"/>
</dbReference>
<gene>
    <name evidence="3" type="ORF">LX66_2536</name>
</gene>
<dbReference type="OrthoDB" id="9770043at2"/>
<proteinExistence type="predicted"/>
<dbReference type="PANTHER" id="PTHR19328:SF75">
    <property type="entry name" value="ALDOSE SUGAR DEHYDROGENASE YLII"/>
    <property type="match status" value="1"/>
</dbReference>
<name>A0A562T4I2_CHIJA</name>
<sequence>MNALRLLLAVPLLAGSLMCQAGPSRNEPPARKARLQLVTNRILSPVALGVPGDGSGRLFICQKEGKVWIVQNGKLLTRPFLDVSAEMVRINPAYDERGLLGIAFHPQFESNRKFYVYYSVPSDVSGSNHKSRVAEFTVSANPNVADPATKRVLLEIEQPQSNHNGGDLVFGPDGYLYIALGDGGGAGDKHGPAGNGQNLNTLLGKILRIDVDATPYAVPKDNPFVGQEGARPEIWAYGLRNPWRISFDRGTKQLFAGDVGQNKYEEVDIIEKGGNYGWRIMEGFHEYNVPDGADKSKLIPPIDEYDHDLGISVTGGYVYRGKAIPSLNGGYVYGDYNGKTWVLVNSGRKWERADLELTGRPAGGLQILSWGQDEAGELYMLTSASTSDGFTGAVYKLVGF</sequence>
<evidence type="ECO:0000256" key="1">
    <source>
        <dbReference type="SAM" id="SignalP"/>
    </source>
</evidence>
<dbReference type="SUPFAM" id="SSF50952">
    <property type="entry name" value="Soluble quinoprotein glucose dehydrogenase"/>
    <property type="match status" value="1"/>
</dbReference>
<dbReference type="AlphaFoldDB" id="A0A562T4I2"/>
<dbReference type="Gene3D" id="2.120.10.30">
    <property type="entry name" value="TolB, C-terminal domain"/>
    <property type="match status" value="1"/>
</dbReference>
<dbReference type="InterPro" id="IPR011041">
    <property type="entry name" value="Quinoprot_gluc/sorb_DH_b-prop"/>
</dbReference>
<feature type="chain" id="PRO_5022226226" evidence="1">
    <location>
        <begin position="22"/>
        <end position="400"/>
    </location>
</feature>
<comment type="caution">
    <text evidence="3">The sequence shown here is derived from an EMBL/GenBank/DDBJ whole genome shotgun (WGS) entry which is preliminary data.</text>
</comment>
<evidence type="ECO:0000259" key="2">
    <source>
        <dbReference type="Pfam" id="PF07995"/>
    </source>
</evidence>
<evidence type="ECO:0000313" key="4">
    <source>
        <dbReference type="Proteomes" id="UP000316778"/>
    </source>
</evidence>
<dbReference type="InterPro" id="IPR012938">
    <property type="entry name" value="Glc/Sorbosone_DH"/>
</dbReference>
<organism evidence="3 4">
    <name type="scientific">Chitinophaga japonensis</name>
    <name type="common">Flexibacter japonensis</name>
    <dbReference type="NCBI Taxonomy" id="104662"/>
    <lineage>
        <taxon>Bacteria</taxon>
        <taxon>Pseudomonadati</taxon>
        <taxon>Bacteroidota</taxon>
        <taxon>Chitinophagia</taxon>
        <taxon>Chitinophagales</taxon>
        <taxon>Chitinophagaceae</taxon>
        <taxon>Chitinophaga</taxon>
    </lineage>
</organism>
<evidence type="ECO:0000313" key="3">
    <source>
        <dbReference type="EMBL" id="TWI88451.1"/>
    </source>
</evidence>
<accession>A0A562T4I2</accession>
<dbReference type="InterPro" id="IPR011042">
    <property type="entry name" value="6-blade_b-propeller_TolB-like"/>
</dbReference>
<keyword evidence="1" id="KW-0732">Signal</keyword>
<dbReference type="PANTHER" id="PTHR19328">
    <property type="entry name" value="HEDGEHOG-INTERACTING PROTEIN"/>
    <property type="match status" value="1"/>
</dbReference>
<dbReference type="Proteomes" id="UP000316778">
    <property type="component" value="Unassembled WGS sequence"/>
</dbReference>
<feature type="signal peptide" evidence="1">
    <location>
        <begin position="1"/>
        <end position="21"/>
    </location>
</feature>
<keyword evidence="4" id="KW-1185">Reference proteome</keyword>
<dbReference type="EMBL" id="VLLG01000003">
    <property type="protein sequence ID" value="TWI88451.1"/>
    <property type="molecule type" value="Genomic_DNA"/>
</dbReference>
<feature type="domain" description="Glucose/Sorbosone dehydrogenase" evidence="2">
    <location>
        <begin position="48"/>
        <end position="384"/>
    </location>
</feature>
<reference evidence="3 4" key="1">
    <citation type="journal article" date="2013" name="Stand. Genomic Sci.">
        <title>Genomic Encyclopedia of Type Strains, Phase I: The one thousand microbial genomes (KMG-I) project.</title>
        <authorList>
            <person name="Kyrpides N.C."/>
            <person name="Woyke T."/>
            <person name="Eisen J.A."/>
            <person name="Garrity G."/>
            <person name="Lilburn T.G."/>
            <person name="Beck B.J."/>
            <person name="Whitman W.B."/>
            <person name="Hugenholtz P."/>
            <person name="Klenk H.P."/>
        </authorList>
    </citation>
    <scope>NUCLEOTIDE SEQUENCE [LARGE SCALE GENOMIC DNA]</scope>
    <source>
        <strain evidence="3 4">DSM 13484</strain>
    </source>
</reference>
<dbReference type="RefSeq" id="WP_145713830.1">
    <property type="nucleotide sequence ID" value="NZ_BAAAFY010000001.1"/>
</dbReference>
<protein>
    <submittedName>
        <fullName evidence="3">Glucose/arabinose dehydrogenase</fullName>
    </submittedName>
</protein>